<gene>
    <name evidence="2" type="ORF">TR69_WS6001000999</name>
</gene>
<dbReference type="Proteomes" id="UP000070457">
    <property type="component" value="Unassembled WGS sequence"/>
</dbReference>
<feature type="domain" description="CYTH" evidence="1">
    <location>
        <begin position="1"/>
        <end position="182"/>
    </location>
</feature>
<name>A0A136LZA0_9BACT</name>
<evidence type="ECO:0000313" key="3">
    <source>
        <dbReference type="Proteomes" id="UP000070457"/>
    </source>
</evidence>
<accession>A0A136LZA0</accession>
<dbReference type="Gene3D" id="2.40.320.10">
    <property type="entry name" value="Hypothetical Protein Pfu-838710-001"/>
    <property type="match status" value="1"/>
</dbReference>
<evidence type="ECO:0000259" key="1">
    <source>
        <dbReference type="PROSITE" id="PS51707"/>
    </source>
</evidence>
<protein>
    <recommendedName>
        <fullName evidence="1">CYTH domain-containing protein</fullName>
    </recommendedName>
</protein>
<dbReference type="STRING" id="1617426.TR69_WS6001000999"/>
<reference evidence="2 3" key="1">
    <citation type="submission" date="2015-02" db="EMBL/GenBank/DDBJ databases">
        <title>Improved understanding of the partial-nitritation anammox process through 23 genomes representing the majority of the microbial community.</title>
        <authorList>
            <person name="Speth D.R."/>
            <person name="In T Zandt M."/>
            <person name="Guerrero Cruz S."/>
            <person name="Jetten M.S."/>
            <person name="Dutilh B.E."/>
        </authorList>
    </citation>
    <scope>NUCLEOTIDE SEQUENCE [LARGE SCALE GENOMIC DNA]</scope>
    <source>
        <strain evidence="2">OLB20</strain>
    </source>
</reference>
<dbReference type="SUPFAM" id="SSF55154">
    <property type="entry name" value="CYTH-like phosphatases"/>
    <property type="match status" value="1"/>
</dbReference>
<dbReference type="InterPro" id="IPR023577">
    <property type="entry name" value="CYTH_domain"/>
</dbReference>
<organism evidence="2 3">
    <name type="scientific">candidate division WS6 bacterium OLB20</name>
    <dbReference type="NCBI Taxonomy" id="1617426"/>
    <lineage>
        <taxon>Bacteria</taxon>
        <taxon>Candidatus Dojkabacteria</taxon>
    </lineage>
</organism>
<dbReference type="PROSITE" id="PS51707">
    <property type="entry name" value="CYTH"/>
    <property type="match status" value="1"/>
</dbReference>
<proteinExistence type="predicted"/>
<sequence>MIEVEQRAEVTEQQAAAIGSRLKKEGRQTRSFTRCTLVQIDRSDFEVTTTGTYDLKLRNNEHGQLLFTVKQVNAFNPTTRLESEVLLEVAQLTELLTNLKMLGFIYWIMTVEKRETFESDGATWDIIRHLTTGRTLLEVEVPAASDAEITAAEKRSDELLASVNAKPLSDSALHDILSGLNRAHDYQFDLSVVDTDIVAQRFTESLNK</sequence>
<dbReference type="AlphaFoldDB" id="A0A136LZA0"/>
<evidence type="ECO:0000313" key="2">
    <source>
        <dbReference type="EMBL" id="KXK26975.1"/>
    </source>
</evidence>
<dbReference type="EMBL" id="JYNZ01000003">
    <property type="protein sequence ID" value="KXK26975.1"/>
    <property type="molecule type" value="Genomic_DNA"/>
</dbReference>
<comment type="caution">
    <text evidence="2">The sequence shown here is derived from an EMBL/GenBank/DDBJ whole genome shotgun (WGS) entry which is preliminary data.</text>
</comment>
<dbReference type="InterPro" id="IPR033469">
    <property type="entry name" value="CYTH-like_dom_sf"/>
</dbReference>